<organism evidence="4 5">
    <name type="scientific">Rhipicephalus sanguineus</name>
    <name type="common">Brown dog tick</name>
    <name type="synonym">Ixodes sanguineus</name>
    <dbReference type="NCBI Taxonomy" id="34632"/>
    <lineage>
        <taxon>Eukaryota</taxon>
        <taxon>Metazoa</taxon>
        <taxon>Ecdysozoa</taxon>
        <taxon>Arthropoda</taxon>
        <taxon>Chelicerata</taxon>
        <taxon>Arachnida</taxon>
        <taxon>Acari</taxon>
        <taxon>Parasitiformes</taxon>
        <taxon>Ixodida</taxon>
        <taxon>Ixodoidea</taxon>
        <taxon>Ixodidae</taxon>
        <taxon>Rhipicephalinae</taxon>
        <taxon>Rhipicephalus</taxon>
        <taxon>Rhipicephalus</taxon>
    </lineage>
</organism>
<keyword evidence="5" id="KW-1185">Reference proteome</keyword>
<dbReference type="SUPFAM" id="SSF57756">
    <property type="entry name" value="Retrovirus zinc finger-like domains"/>
    <property type="match status" value="1"/>
</dbReference>
<gene>
    <name evidence="4" type="ORF">HPB52_011653</name>
</gene>
<keyword evidence="1" id="KW-0863">Zinc-finger</keyword>
<accession>A0A9D4YNJ3</accession>
<name>A0A9D4YNJ3_RHISA</name>
<proteinExistence type="predicted"/>
<sequence>MCAAVYATVYDVPLSGAPEQPTDNLHRRSGLQNAFIQPPTMVSSWDDHRYTVPRGRFGDVREAPVCFYCGFRGHVARFCAQRRRAPQRHYEGPPPSPRQNSWRGEVTGFCGNGAQTEGPEQVVLELWPTTGHFPFLELSFRNALMEAAVVHLQHCHYTPKVKPVPNDGTSSAASINDNCVALDLGPSQAENGEK</sequence>
<evidence type="ECO:0000313" key="5">
    <source>
        <dbReference type="Proteomes" id="UP000821837"/>
    </source>
</evidence>
<dbReference type="EMBL" id="JABSTV010001245">
    <property type="protein sequence ID" value="KAH7983397.1"/>
    <property type="molecule type" value="Genomic_DNA"/>
</dbReference>
<feature type="domain" description="CCHC-type" evidence="3">
    <location>
        <begin position="66"/>
        <end position="81"/>
    </location>
</feature>
<evidence type="ECO:0000259" key="3">
    <source>
        <dbReference type="PROSITE" id="PS50158"/>
    </source>
</evidence>
<reference evidence="4" key="2">
    <citation type="submission" date="2021-09" db="EMBL/GenBank/DDBJ databases">
        <authorList>
            <person name="Jia N."/>
            <person name="Wang J."/>
            <person name="Shi W."/>
            <person name="Du L."/>
            <person name="Sun Y."/>
            <person name="Zhan W."/>
            <person name="Jiang J."/>
            <person name="Wang Q."/>
            <person name="Zhang B."/>
            <person name="Ji P."/>
            <person name="Sakyi L.B."/>
            <person name="Cui X."/>
            <person name="Yuan T."/>
            <person name="Jiang B."/>
            <person name="Yang W."/>
            <person name="Lam T.T.-Y."/>
            <person name="Chang Q."/>
            <person name="Ding S."/>
            <person name="Wang X."/>
            <person name="Zhu J."/>
            <person name="Ruan X."/>
            <person name="Zhao L."/>
            <person name="Wei J."/>
            <person name="Que T."/>
            <person name="Du C."/>
            <person name="Cheng J."/>
            <person name="Dai P."/>
            <person name="Han X."/>
            <person name="Huang E."/>
            <person name="Gao Y."/>
            <person name="Liu J."/>
            <person name="Shao H."/>
            <person name="Ye R."/>
            <person name="Li L."/>
            <person name="Wei W."/>
            <person name="Wang X."/>
            <person name="Wang C."/>
            <person name="Huo Q."/>
            <person name="Li W."/>
            <person name="Guo W."/>
            <person name="Chen H."/>
            <person name="Chen S."/>
            <person name="Zhou L."/>
            <person name="Zhou L."/>
            <person name="Ni X."/>
            <person name="Tian J."/>
            <person name="Zhou Y."/>
            <person name="Sheng Y."/>
            <person name="Liu T."/>
            <person name="Pan Y."/>
            <person name="Xia L."/>
            <person name="Li J."/>
            <person name="Zhao F."/>
            <person name="Cao W."/>
        </authorList>
    </citation>
    <scope>NUCLEOTIDE SEQUENCE</scope>
    <source>
        <strain evidence="4">Rsan-2018</strain>
        <tissue evidence="4">Larvae</tissue>
    </source>
</reference>
<keyword evidence="1" id="KW-0479">Metal-binding</keyword>
<dbReference type="InterPro" id="IPR001878">
    <property type="entry name" value="Znf_CCHC"/>
</dbReference>
<comment type="caution">
    <text evidence="4">The sequence shown here is derived from an EMBL/GenBank/DDBJ whole genome shotgun (WGS) entry which is preliminary data.</text>
</comment>
<keyword evidence="1" id="KW-0862">Zinc</keyword>
<evidence type="ECO:0000256" key="1">
    <source>
        <dbReference type="PROSITE-ProRule" id="PRU00047"/>
    </source>
</evidence>
<dbReference type="PROSITE" id="PS50158">
    <property type="entry name" value="ZF_CCHC"/>
    <property type="match status" value="1"/>
</dbReference>
<dbReference type="Proteomes" id="UP000821837">
    <property type="component" value="Chromosome 1"/>
</dbReference>
<evidence type="ECO:0000256" key="2">
    <source>
        <dbReference type="SAM" id="MobiDB-lite"/>
    </source>
</evidence>
<feature type="region of interest" description="Disordered" evidence="2">
    <location>
        <begin position="83"/>
        <end position="102"/>
    </location>
</feature>
<evidence type="ECO:0000313" key="4">
    <source>
        <dbReference type="EMBL" id="KAH7983397.1"/>
    </source>
</evidence>
<dbReference type="AlphaFoldDB" id="A0A9D4YNJ3"/>
<dbReference type="GO" id="GO:0008270">
    <property type="term" value="F:zinc ion binding"/>
    <property type="evidence" value="ECO:0007669"/>
    <property type="project" value="UniProtKB-KW"/>
</dbReference>
<dbReference type="GO" id="GO:0003676">
    <property type="term" value="F:nucleic acid binding"/>
    <property type="evidence" value="ECO:0007669"/>
    <property type="project" value="InterPro"/>
</dbReference>
<protein>
    <recommendedName>
        <fullName evidence="3">CCHC-type domain-containing protein</fullName>
    </recommendedName>
</protein>
<reference evidence="4" key="1">
    <citation type="journal article" date="2020" name="Cell">
        <title>Large-Scale Comparative Analyses of Tick Genomes Elucidate Their Genetic Diversity and Vector Capacities.</title>
        <authorList>
            <consortium name="Tick Genome and Microbiome Consortium (TIGMIC)"/>
            <person name="Jia N."/>
            <person name="Wang J."/>
            <person name="Shi W."/>
            <person name="Du L."/>
            <person name="Sun Y."/>
            <person name="Zhan W."/>
            <person name="Jiang J.F."/>
            <person name="Wang Q."/>
            <person name="Zhang B."/>
            <person name="Ji P."/>
            <person name="Bell-Sakyi L."/>
            <person name="Cui X.M."/>
            <person name="Yuan T.T."/>
            <person name="Jiang B.G."/>
            <person name="Yang W.F."/>
            <person name="Lam T.T."/>
            <person name="Chang Q.C."/>
            <person name="Ding S.J."/>
            <person name="Wang X.J."/>
            <person name="Zhu J.G."/>
            <person name="Ruan X.D."/>
            <person name="Zhao L."/>
            <person name="Wei J.T."/>
            <person name="Ye R.Z."/>
            <person name="Que T.C."/>
            <person name="Du C.H."/>
            <person name="Zhou Y.H."/>
            <person name="Cheng J.X."/>
            <person name="Dai P.F."/>
            <person name="Guo W.B."/>
            <person name="Han X.H."/>
            <person name="Huang E.J."/>
            <person name="Li L.F."/>
            <person name="Wei W."/>
            <person name="Gao Y.C."/>
            <person name="Liu J.Z."/>
            <person name="Shao H.Z."/>
            <person name="Wang X."/>
            <person name="Wang C.C."/>
            <person name="Yang T.C."/>
            <person name="Huo Q.B."/>
            <person name="Li W."/>
            <person name="Chen H.Y."/>
            <person name="Chen S.E."/>
            <person name="Zhou L.G."/>
            <person name="Ni X.B."/>
            <person name="Tian J.H."/>
            <person name="Sheng Y."/>
            <person name="Liu T."/>
            <person name="Pan Y.S."/>
            <person name="Xia L.Y."/>
            <person name="Li J."/>
            <person name="Zhao F."/>
            <person name="Cao W.C."/>
        </authorList>
    </citation>
    <scope>NUCLEOTIDE SEQUENCE</scope>
    <source>
        <strain evidence="4">Rsan-2018</strain>
    </source>
</reference>
<dbReference type="InterPro" id="IPR036875">
    <property type="entry name" value="Znf_CCHC_sf"/>
</dbReference>